<reference evidence="2" key="2">
    <citation type="submission" date="2023-06" db="EMBL/GenBank/DDBJ databases">
        <authorList>
            <consortium name="Lawrence Berkeley National Laboratory"/>
            <person name="Haridas S."/>
            <person name="Hensen N."/>
            <person name="Bonometti L."/>
            <person name="Westerberg I."/>
            <person name="Brannstrom I.O."/>
            <person name="Guillou S."/>
            <person name="Cros-Aarteil S."/>
            <person name="Calhoun S."/>
            <person name="Kuo A."/>
            <person name="Mondo S."/>
            <person name="Pangilinan J."/>
            <person name="Riley R."/>
            <person name="Labutti K."/>
            <person name="Andreopoulos B."/>
            <person name="Lipzen A."/>
            <person name="Chen C."/>
            <person name="Yanf M."/>
            <person name="Daum C."/>
            <person name="Ng V."/>
            <person name="Clum A."/>
            <person name="Steindorff A."/>
            <person name="Ohm R."/>
            <person name="Martin F."/>
            <person name="Silar P."/>
            <person name="Natvig D."/>
            <person name="Lalanne C."/>
            <person name="Gautier V."/>
            <person name="Ament-Velasquez S.L."/>
            <person name="Kruys A."/>
            <person name="Hutchinson M.I."/>
            <person name="Powell A.J."/>
            <person name="Barry K."/>
            <person name="Miller A.N."/>
            <person name="Grigoriev I.V."/>
            <person name="Debuchy R."/>
            <person name="Gladieux P."/>
            <person name="Thoren M.H."/>
            <person name="Johannesson H."/>
        </authorList>
    </citation>
    <scope>NUCLEOTIDE SEQUENCE</scope>
    <source>
        <strain evidence="2">CBS 958.72</strain>
    </source>
</reference>
<keyword evidence="3" id="KW-1185">Reference proteome</keyword>
<organism evidence="2 3">
    <name type="scientific">Lasiosphaeria ovina</name>
    <dbReference type="NCBI Taxonomy" id="92902"/>
    <lineage>
        <taxon>Eukaryota</taxon>
        <taxon>Fungi</taxon>
        <taxon>Dikarya</taxon>
        <taxon>Ascomycota</taxon>
        <taxon>Pezizomycotina</taxon>
        <taxon>Sordariomycetes</taxon>
        <taxon>Sordariomycetidae</taxon>
        <taxon>Sordariales</taxon>
        <taxon>Lasiosphaeriaceae</taxon>
        <taxon>Lasiosphaeria</taxon>
    </lineage>
</organism>
<feature type="compositionally biased region" description="Polar residues" evidence="1">
    <location>
        <begin position="47"/>
        <end position="62"/>
    </location>
</feature>
<dbReference type="AlphaFoldDB" id="A0AAE0KJL3"/>
<sequence>MAAVHCIRNALLDSSGMNKGNQPREPLTPPKSELLPFRPPSFLGLSGRTQKSVVGTGQSTAGRTVDTGRKVSQQPYKVGSLGESAGPSVTRNCRVVSHGMGRSELIDYLFYYPKFAFVMVGQIRYDQYDDSLFEALFEGALAGEIEFDQADLLQYDRAEFEHALAEPIATQVDSPAPYPKASKVPKPAPTAKPLITIPPSLDKIRASFFLGQETLTFSPEDHDMYWPFLNNIYTAARKEYAFKTVAIEQVSSGYQPAAVYNNMCGAGGYYKGIKYAVNKIGGAFFTRQDVINAGRVLQFFNQKSGSMPPEGWRYAALKAKRVINGEDSRGLLFALAV</sequence>
<feature type="region of interest" description="Disordered" evidence="1">
    <location>
        <begin position="13"/>
        <end position="83"/>
    </location>
</feature>
<protein>
    <submittedName>
        <fullName evidence="2">Uncharacterized protein</fullName>
    </submittedName>
</protein>
<dbReference type="EMBL" id="JAULSN010000003">
    <property type="protein sequence ID" value="KAK3377407.1"/>
    <property type="molecule type" value="Genomic_DNA"/>
</dbReference>
<dbReference type="Proteomes" id="UP001287356">
    <property type="component" value="Unassembled WGS sequence"/>
</dbReference>
<reference evidence="2" key="1">
    <citation type="journal article" date="2023" name="Mol. Phylogenet. Evol.">
        <title>Genome-scale phylogeny and comparative genomics of the fungal order Sordariales.</title>
        <authorList>
            <person name="Hensen N."/>
            <person name="Bonometti L."/>
            <person name="Westerberg I."/>
            <person name="Brannstrom I.O."/>
            <person name="Guillou S."/>
            <person name="Cros-Aarteil S."/>
            <person name="Calhoun S."/>
            <person name="Haridas S."/>
            <person name="Kuo A."/>
            <person name="Mondo S."/>
            <person name="Pangilinan J."/>
            <person name="Riley R."/>
            <person name="LaButti K."/>
            <person name="Andreopoulos B."/>
            <person name="Lipzen A."/>
            <person name="Chen C."/>
            <person name="Yan M."/>
            <person name="Daum C."/>
            <person name="Ng V."/>
            <person name="Clum A."/>
            <person name="Steindorff A."/>
            <person name="Ohm R.A."/>
            <person name="Martin F."/>
            <person name="Silar P."/>
            <person name="Natvig D.O."/>
            <person name="Lalanne C."/>
            <person name="Gautier V."/>
            <person name="Ament-Velasquez S.L."/>
            <person name="Kruys A."/>
            <person name="Hutchinson M.I."/>
            <person name="Powell A.J."/>
            <person name="Barry K."/>
            <person name="Miller A.N."/>
            <person name="Grigoriev I.V."/>
            <person name="Debuchy R."/>
            <person name="Gladieux P."/>
            <person name="Hiltunen Thoren M."/>
            <person name="Johannesson H."/>
        </authorList>
    </citation>
    <scope>NUCLEOTIDE SEQUENCE</scope>
    <source>
        <strain evidence="2">CBS 958.72</strain>
    </source>
</reference>
<accession>A0AAE0KJL3</accession>
<evidence type="ECO:0000313" key="2">
    <source>
        <dbReference type="EMBL" id="KAK3377407.1"/>
    </source>
</evidence>
<gene>
    <name evidence="2" type="ORF">B0T24DRAFT_593013</name>
</gene>
<name>A0AAE0KJL3_9PEZI</name>
<evidence type="ECO:0000256" key="1">
    <source>
        <dbReference type="SAM" id="MobiDB-lite"/>
    </source>
</evidence>
<proteinExistence type="predicted"/>
<evidence type="ECO:0000313" key="3">
    <source>
        <dbReference type="Proteomes" id="UP001287356"/>
    </source>
</evidence>
<comment type="caution">
    <text evidence="2">The sequence shown here is derived from an EMBL/GenBank/DDBJ whole genome shotgun (WGS) entry which is preliminary data.</text>
</comment>